<dbReference type="PANTHER" id="PTHR19848:SF8">
    <property type="entry name" value="F-BOX AND WD REPEAT DOMAIN CONTAINING 7"/>
    <property type="match status" value="1"/>
</dbReference>
<dbReference type="InterPro" id="IPR036322">
    <property type="entry name" value="WD40_repeat_dom_sf"/>
</dbReference>
<dbReference type="PROSITE" id="PS50294">
    <property type="entry name" value="WD_REPEATS_REGION"/>
    <property type="match status" value="12"/>
</dbReference>
<comment type="caution">
    <text evidence="9">The sequence shown here is derived from an EMBL/GenBank/DDBJ whole genome shotgun (WGS) entry which is preliminary data.</text>
</comment>
<dbReference type="InterPro" id="IPR011009">
    <property type="entry name" value="Kinase-like_dom_sf"/>
</dbReference>
<feature type="repeat" description="WD" evidence="5">
    <location>
        <begin position="1389"/>
        <end position="1421"/>
    </location>
</feature>
<dbReference type="InterPro" id="IPR015943">
    <property type="entry name" value="WD40/YVTN_repeat-like_dom_sf"/>
</dbReference>
<dbReference type="PROSITE" id="PS00107">
    <property type="entry name" value="PROTEIN_KINASE_ATP"/>
    <property type="match status" value="1"/>
</dbReference>
<feature type="repeat" description="WD" evidence="5">
    <location>
        <begin position="1447"/>
        <end position="1468"/>
    </location>
</feature>
<proteinExistence type="predicted"/>
<dbReference type="PROSITE" id="PS50011">
    <property type="entry name" value="PROTEIN_KINASE_DOM"/>
    <property type="match status" value="1"/>
</dbReference>
<feature type="repeat" description="WD" evidence="5">
    <location>
        <begin position="1179"/>
        <end position="1220"/>
    </location>
</feature>
<evidence type="ECO:0000256" key="1">
    <source>
        <dbReference type="ARBA" id="ARBA00022574"/>
    </source>
</evidence>
<keyword evidence="2" id="KW-0677">Repeat</keyword>
<feature type="domain" description="Protein kinase" evidence="8">
    <location>
        <begin position="66"/>
        <end position="338"/>
    </location>
</feature>
<keyword evidence="4 6" id="KW-0067">ATP-binding</keyword>
<evidence type="ECO:0000256" key="3">
    <source>
        <dbReference type="ARBA" id="ARBA00022741"/>
    </source>
</evidence>
<feature type="repeat" description="WD" evidence="5">
    <location>
        <begin position="1053"/>
        <end position="1085"/>
    </location>
</feature>
<keyword evidence="1 5" id="KW-0853">WD repeat</keyword>
<evidence type="ECO:0000256" key="7">
    <source>
        <dbReference type="SAM" id="MobiDB-lite"/>
    </source>
</evidence>
<reference evidence="9 10" key="1">
    <citation type="submission" date="2021-04" db="EMBL/GenBank/DDBJ databases">
        <title>Genome analysis of Polyangium sp.</title>
        <authorList>
            <person name="Li Y."/>
            <person name="Wang J."/>
        </authorList>
    </citation>
    <scope>NUCLEOTIDE SEQUENCE [LARGE SCALE GENOMIC DNA]</scope>
    <source>
        <strain evidence="9 10">SDU14</strain>
    </source>
</reference>
<evidence type="ECO:0000313" key="10">
    <source>
        <dbReference type="Proteomes" id="UP001151081"/>
    </source>
</evidence>
<dbReference type="PROSITE" id="PS00108">
    <property type="entry name" value="PROTEIN_KINASE_ST"/>
    <property type="match status" value="1"/>
</dbReference>
<evidence type="ECO:0000256" key="5">
    <source>
        <dbReference type="PROSITE-ProRule" id="PRU00221"/>
    </source>
</evidence>
<feature type="repeat" description="WD" evidence="5">
    <location>
        <begin position="1347"/>
        <end position="1379"/>
    </location>
</feature>
<dbReference type="InterPro" id="IPR017441">
    <property type="entry name" value="Protein_kinase_ATP_BS"/>
</dbReference>
<dbReference type="Gene3D" id="1.10.510.10">
    <property type="entry name" value="Transferase(Phosphotransferase) domain 1"/>
    <property type="match status" value="1"/>
</dbReference>
<dbReference type="SMART" id="SM00220">
    <property type="entry name" value="S_TKc"/>
    <property type="match status" value="1"/>
</dbReference>
<protein>
    <submittedName>
        <fullName evidence="9">Protein kinase</fullName>
    </submittedName>
</protein>
<feature type="repeat" description="WD" evidence="5">
    <location>
        <begin position="927"/>
        <end position="959"/>
    </location>
</feature>
<dbReference type="CDD" id="cd14014">
    <property type="entry name" value="STKc_PknB_like"/>
    <property type="match status" value="1"/>
</dbReference>
<dbReference type="Proteomes" id="UP001151081">
    <property type="component" value="Unassembled WGS sequence"/>
</dbReference>
<keyword evidence="9" id="KW-0418">Kinase</keyword>
<feature type="compositionally biased region" description="Basic and acidic residues" evidence="7">
    <location>
        <begin position="856"/>
        <end position="874"/>
    </location>
</feature>
<dbReference type="PANTHER" id="PTHR19848">
    <property type="entry name" value="WD40 REPEAT PROTEIN"/>
    <property type="match status" value="1"/>
</dbReference>
<evidence type="ECO:0000256" key="4">
    <source>
        <dbReference type="ARBA" id="ARBA00022840"/>
    </source>
</evidence>
<feature type="binding site" evidence="6">
    <location>
        <position position="95"/>
    </location>
    <ligand>
        <name>ATP</name>
        <dbReference type="ChEBI" id="CHEBI:30616"/>
    </ligand>
</feature>
<feature type="repeat" description="WD" evidence="5">
    <location>
        <begin position="1305"/>
        <end position="1337"/>
    </location>
</feature>
<dbReference type="Gene3D" id="3.30.200.20">
    <property type="entry name" value="Phosphorylase Kinase, domain 1"/>
    <property type="match status" value="1"/>
</dbReference>
<feature type="repeat" description="WD" evidence="5">
    <location>
        <begin position="1137"/>
        <end position="1169"/>
    </location>
</feature>
<feature type="repeat" description="WD" evidence="5">
    <location>
        <begin position="969"/>
        <end position="1001"/>
    </location>
</feature>
<dbReference type="SUPFAM" id="SSF56112">
    <property type="entry name" value="Protein kinase-like (PK-like)"/>
    <property type="match status" value="1"/>
</dbReference>
<dbReference type="Pfam" id="PF00069">
    <property type="entry name" value="Pkinase"/>
    <property type="match status" value="1"/>
</dbReference>
<gene>
    <name evidence="9" type="ORF">KEG57_25300</name>
</gene>
<dbReference type="Pfam" id="PF00400">
    <property type="entry name" value="WD40"/>
    <property type="match status" value="13"/>
</dbReference>
<dbReference type="Pfam" id="PF20703">
    <property type="entry name" value="nSTAND1"/>
    <property type="match status" value="1"/>
</dbReference>
<dbReference type="PROSITE" id="PS50082">
    <property type="entry name" value="WD_REPEATS_2"/>
    <property type="match status" value="13"/>
</dbReference>
<dbReference type="EMBL" id="JAGTJJ010000016">
    <property type="protein sequence ID" value="MDC3983851.1"/>
    <property type="molecule type" value="Genomic_DNA"/>
</dbReference>
<feature type="region of interest" description="Disordered" evidence="7">
    <location>
        <begin position="1"/>
        <end position="20"/>
    </location>
</feature>
<dbReference type="Gene3D" id="2.130.10.10">
    <property type="entry name" value="YVTN repeat-like/Quinoprotein amine dehydrogenase"/>
    <property type="match status" value="5"/>
</dbReference>
<dbReference type="SMART" id="SM00320">
    <property type="entry name" value="WD40"/>
    <property type="match status" value="14"/>
</dbReference>
<dbReference type="GO" id="GO:0005524">
    <property type="term" value="F:ATP binding"/>
    <property type="evidence" value="ECO:0007669"/>
    <property type="project" value="UniProtKB-UniRule"/>
</dbReference>
<evidence type="ECO:0000256" key="6">
    <source>
        <dbReference type="PROSITE-ProRule" id="PRU10141"/>
    </source>
</evidence>
<accession>A0A9X3X9J3</accession>
<dbReference type="InterPro" id="IPR001680">
    <property type="entry name" value="WD40_rpt"/>
</dbReference>
<evidence type="ECO:0000259" key="8">
    <source>
        <dbReference type="PROSITE" id="PS50011"/>
    </source>
</evidence>
<dbReference type="InterPro" id="IPR000719">
    <property type="entry name" value="Prot_kinase_dom"/>
</dbReference>
<evidence type="ECO:0000313" key="9">
    <source>
        <dbReference type="EMBL" id="MDC3983851.1"/>
    </source>
</evidence>
<dbReference type="InterPro" id="IPR049052">
    <property type="entry name" value="nSTAND1"/>
</dbReference>
<dbReference type="CDD" id="cd00200">
    <property type="entry name" value="WD40"/>
    <property type="match status" value="2"/>
</dbReference>
<dbReference type="SUPFAM" id="SSF52540">
    <property type="entry name" value="P-loop containing nucleoside triphosphate hydrolases"/>
    <property type="match status" value="1"/>
</dbReference>
<feature type="compositionally biased region" description="Polar residues" evidence="7">
    <location>
        <begin position="1"/>
        <end position="10"/>
    </location>
</feature>
<feature type="region of interest" description="Disordered" evidence="7">
    <location>
        <begin position="848"/>
        <end position="887"/>
    </location>
</feature>
<dbReference type="SUPFAM" id="SSF50978">
    <property type="entry name" value="WD40 repeat-like"/>
    <property type="match status" value="2"/>
</dbReference>
<name>A0A9X3X9J3_9BACT</name>
<organism evidence="9 10">
    <name type="scientific">Polyangium jinanense</name>
    <dbReference type="NCBI Taxonomy" id="2829994"/>
    <lineage>
        <taxon>Bacteria</taxon>
        <taxon>Pseudomonadati</taxon>
        <taxon>Myxococcota</taxon>
        <taxon>Polyangia</taxon>
        <taxon>Polyangiales</taxon>
        <taxon>Polyangiaceae</taxon>
        <taxon>Polyangium</taxon>
    </lineage>
</organism>
<dbReference type="Gene3D" id="3.40.50.300">
    <property type="entry name" value="P-loop containing nucleotide triphosphate hydrolases"/>
    <property type="match status" value="1"/>
</dbReference>
<keyword evidence="3 6" id="KW-0547">Nucleotide-binding</keyword>
<dbReference type="SUPFAM" id="SSF50960">
    <property type="entry name" value="TolB, C-terminal domain"/>
    <property type="match status" value="1"/>
</dbReference>
<dbReference type="GO" id="GO:0004672">
    <property type="term" value="F:protein kinase activity"/>
    <property type="evidence" value="ECO:0007669"/>
    <property type="project" value="InterPro"/>
</dbReference>
<dbReference type="InterPro" id="IPR027417">
    <property type="entry name" value="P-loop_NTPase"/>
</dbReference>
<feature type="repeat" description="WD" evidence="5">
    <location>
        <begin position="1011"/>
        <end position="1043"/>
    </location>
</feature>
<feature type="repeat" description="WD" evidence="5">
    <location>
        <begin position="1221"/>
        <end position="1253"/>
    </location>
</feature>
<sequence length="1579" mass="170112">MAPSADSSSAARKGVSTPHEPADALMDTLAAPSSATPAFAPGNRAMPAGASSAHLHLQPGTVLKHYELIRKLGAGGMGMVFLARDVRLGRLVAIKFLLEHTGQAATRFLAEARATAQCKHENIVVIYDVDDAQGSPYMVLEYIEGRTLREAMTERAHDTTSVVVERMLPVARALACAHAMGIVHRDLKPENILLADGGQVKVVDFGIAKQVALDLMQTLPATLASKSPMLDLTQDGALVGTMPYMSPEQWLGEPLDGRSDVWAAGLILFELATGAHPLAPLTLPDLVGVSDLDMPMPSARDKLGAGHPLAEVIDRCLKKRKSERIGSAKELVGLLERLGAETTKPAALAEDESPFAGLSAFQESDAARFFGRDDDIAAVLGKLRHQQLVAIAGASGAGKSSFVRAGVIPALRRAGREMEAFVLRPGRRPLAALADVLAFFVDSSGNAAEGGADPAAIAELLRAQPGALGERLRARCRKRGGEHRILLVVDQLEELYTLGSDASERAAFCACLEGVADDASSPLRVIVTIRADFLDRVSEDRRFLSAMTRGLMFLPPMTADGMRSALQRPLTAARYRFEDEGLCDEMLGDLGGMKSPLPLLQFTATKLWEARDREERLLTRKAYRALGGASGALSTHADAVLAGMSVSEQCLARAIFLRLVTPERTRAVVRLEELCALSEEPALAEQVVHHLADARLLSIEAGGEREGKTVELTHESLIERWAKLEQWLDENEKDAEFLVELRSAASQWEKNGKAKGFLWRDEAASKAEQWLARKKAEGDAEGTLGLGKRDRGYLEAVVRLAERSRRRRRQVTGGVIAFLAFFAFVVSLLGVQAKRQARRADDKAVEAQESAAEAQKSADDARKSAAQADKRAAEARNASRMASAREHQSDPTLVLALLREMEPAGELPPRWRELALWAKHQGIASVVLSHQDVVYSAAWSPDGTRIVTVSGDKTAWVWNADGTGKPLRLDGHQDVVYSAAFSPDGTRIVTASLDKTARVWNADGTGKPLRLDGHQDRVYSAAWSPDGTRIVTASGDKTARVWNADGTGKPLLLEGHQASVHAAAFGPDGTRIVTASWDKTARVWNADGTGEPLRLEGHQDRVYSAVFSPDGTRIVTASWDKTARVWNADGTGKPLRLEGHQARVYSAVFSPDGRRIVTASGDKTARVWNADGTGKPLLLEGHQERVYSAAFGPDGRRIVTASGDKTARVWNADDTSKPLRLEGHQDGVSSAVFGPDGTRIVTASLDKTARVWNADGTGKPLRLEGHQDRVASAAWSPDGRRIVTASWDKTARVWNADGTGKPLRLEGHQDRVASAAFSPDGTRIVTASWDKTARVWNADGTGEPLRLEGHQDRVYSAAFSPDGTRIVTASADKTARVWNADGTGEPLRLEGHQDGVSSAAFGPDGTRVVTASWDKTAWVWNADGTGKPLRLEGHGAPVGTGARGGGAFSPDGAQIVTFSDDKTVRVWNADGTGEPAILRIPEFEAHSAAWSPDGTRIVTASHSGIDPATGKMKSWATVWPRLQRFTSLEDPALWTATRYCPPIELRKELLGVSEDVAAEQLASCQRRVAEANDRRAAHP</sequence>
<evidence type="ECO:0000256" key="2">
    <source>
        <dbReference type="ARBA" id="ARBA00022737"/>
    </source>
</evidence>
<dbReference type="InterPro" id="IPR008271">
    <property type="entry name" value="Ser/Thr_kinase_AS"/>
</dbReference>
<keyword evidence="9" id="KW-0808">Transferase</keyword>
<feature type="repeat" description="WD" evidence="5">
    <location>
        <begin position="1263"/>
        <end position="1295"/>
    </location>
</feature>
<keyword evidence="10" id="KW-1185">Reference proteome</keyword>
<feature type="repeat" description="WD" evidence="5">
    <location>
        <begin position="1095"/>
        <end position="1127"/>
    </location>
</feature>